<evidence type="ECO:0000313" key="7">
    <source>
        <dbReference type="Proteomes" id="UP001161388"/>
    </source>
</evidence>
<dbReference type="SUPFAM" id="SSF53850">
    <property type="entry name" value="Periplasmic binding protein-like II"/>
    <property type="match status" value="1"/>
</dbReference>
<dbReference type="InterPro" id="IPR050176">
    <property type="entry name" value="LTTR"/>
</dbReference>
<dbReference type="Proteomes" id="UP001161388">
    <property type="component" value="Unassembled WGS sequence"/>
</dbReference>
<organism evidence="6 7">
    <name type="scientific">Sulfitobacter pacificus</name>
    <dbReference type="NCBI Taxonomy" id="1499314"/>
    <lineage>
        <taxon>Bacteria</taxon>
        <taxon>Pseudomonadati</taxon>
        <taxon>Pseudomonadota</taxon>
        <taxon>Alphaproteobacteria</taxon>
        <taxon>Rhodobacterales</taxon>
        <taxon>Roseobacteraceae</taxon>
        <taxon>Sulfitobacter</taxon>
    </lineage>
</organism>
<evidence type="ECO:0000259" key="5">
    <source>
        <dbReference type="PROSITE" id="PS50931"/>
    </source>
</evidence>
<feature type="domain" description="HTH lysR-type" evidence="5">
    <location>
        <begin position="1"/>
        <end position="59"/>
    </location>
</feature>
<dbReference type="InterPro" id="IPR036390">
    <property type="entry name" value="WH_DNA-bd_sf"/>
</dbReference>
<evidence type="ECO:0000256" key="3">
    <source>
        <dbReference type="ARBA" id="ARBA00023125"/>
    </source>
</evidence>
<dbReference type="PROSITE" id="PS50931">
    <property type="entry name" value="HTH_LYSR"/>
    <property type="match status" value="1"/>
</dbReference>
<dbReference type="NCBIfam" id="TIGR03298">
    <property type="entry name" value="argP"/>
    <property type="match status" value="1"/>
</dbReference>
<dbReference type="NCBIfam" id="NF009888">
    <property type="entry name" value="PRK13348.1"/>
    <property type="match status" value="1"/>
</dbReference>
<proteinExistence type="inferred from homology"/>
<name>A0ABQ5VJH9_9RHOB</name>
<dbReference type="InterPro" id="IPR000847">
    <property type="entry name" value="LysR_HTH_N"/>
</dbReference>
<dbReference type="EMBL" id="BSNL01000001">
    <property type="protein sequence ID" value="GLQ27276.1"/>
    <property type="molecule type" value="Genomic_DNA"/>
</dbReference>
<protein>
    <submittedName>
        <fullName evidence="6">Transcriptional regulator ArgP</fullName>
    </submittedName>
</protein>
<evidence type="ECO:0000256" key="4">
    <source>
        <dbReference type="ARBA" id="ARBA00023163"/>
    </source>
</evidence>
<keyword evidence="4" id="KW-0804">Transcription</keyword>
<accession>A0ABQ5VJH9</accession>
<dbReference type="Gene3D" id="3.40.190.290">
    <property type="match status" value="1"/>
</dbReference>
<dbReference type="InterPro" id="IPR017685">
    <property type="entry name" value="ArgP"/>
</dbReference>
<dbReference type="PANTHER" id="PTHR30579">
    <property type="entry name" value="TRANSCRIPTIONAL REGULATOR"/>
    <property type="match status" value="1"/>
</dbReference>
<keyword evidence="7" id="KW-1185">Reference proteome</keyword>
<dbReference type="Pfam" id="PF03466">
    <property type="entry name" value="LysR_substrate"/>
    <property type="match status" value="1"/>
</dbReference>
<dbReference type="Pfam" id="PF00126">
    <property type="entry name" value="HTH_1"/>
    <property type="match status" value="1"/>
</dbReference>
<dbReference type="SUPFAM" id="SSF46785">
    <property type="entry name" value="Winged helix' DNA-binding domain"/>
    <property type="match status" value="1"/>
</dbReference>
<dbReference type="RefSeq" id="WP_284373156.1">
    <property type="nucleotide sequence ID" value="NZ_BSNL01000001.1"/>
</dbReference>
<comment type="caution">
    <text evidence="6">The sequence shown here is derived from an EMBL/GenBank/DDBJ whole genome shotgun (WGS) entry which is preliminary data.</text>
</comment>
<comment type="similarity">
    <text evidence="1">Belongs to the LysR transcriptional regulatory family.</text>
</comment>
<evidence type="ECO:0000256" key="2">
    <source>
        <dbReference type="ARBA" id="ARBA00023015"/>
    </source>
</evidence>
<dbReference type="InterPro" id="IPR005119">
    <property type="entry name" value="LysR_subst-bd"/>
</dbReference>
<keyword evidence="2" id="KW-0805">Transcription regulation</keyword>
<gene>
    <name evidence="6" type="ORF">GCM10007927_20790</name>
</gene>
<keyword evidence="3" id="KW-0238">DNA-binding</keyword>
<evidence type="ECO:0000256" key="1">
    <source>
        <dbReference type="ARBA" id="ARBA00009437"/>
    </source>
</evidence>
<dbReference type="PRINTS" id="PR00039">
    <property type="entry name" value="HTHLYSR"/>
</dbReference>
<dbReference type="Gene3D" id="1.10.10.10">
    <property type="entry name" value="Winged helix-like DNA-binding domain superfamily/Winged helix DNA-binding domain"/>
    <property type="match status" value="1"/>
</dbReference>
<reference evidence="6" key="2">
    <citation type="submission" date="2023-01" db="EMBL/GenBank/DDBJ databases">
        <title>Draft genome sequence of Sulfitobacter pacificus strain NBRC 109915.</title>
        <authorList>
            <person name="Sun Q."/>
            <person name="Mori K."/>
        </authorList>
    </citation>
    <scope>NUCLEOTIDE SEQUENCE</scope>
    <source>
        <strain evidence="6">NBRC 109915</strain>
    </source>
</reference>
<reference evidence="6" key="1">
    <citation type="journal article" date="2014" name="Int. J. Syst. Evol. Microbiol.">
        <title>Complete genome of a new Firmicutes species belonging to the dominant human colonic microbiota ('Ruminococcus bicirculans') reveals two chromosomes and a selective capacity to utilize plant glucans.</title>
        <authorList>
            <consortium name="NISC Comparative Sequencing Program"/>
            <person name="Wegmann U."/>
            <person name="Louis P."/>
            <person name="Goesmann A."/>
            <person name="Henrissat B."/>
            <person name="Duncan S.H."/>
            <person name="Flint H.J."/>
        </authorList>
    </citation>
    <scope>NUCLEOTIDE SEQUENCE</scope>
    <source>
        <strain evidence="6">NBRC 109915</strain>
    </source>
</reference>
<dbReference type="NCBIfam" id="NF002964">
    <property type="entry name" value="PRK03635.1"/>
    <property type="match status" value="1"/>
</dbReference>
<evidence type="ECO:0000313" key="6">
    <source>
        <dbReference type="EMBL" id="GLQ27276.1"/>
    </source>
</evidence>
<dbReference type="PANTHER" id="PTHR30579:SF2">
    <property type="entry name" value="HTH-TYPE TRANSCRIPTIONAL REGULATOR ARGP"/>
    <property type="match status" value="1"/>
</dbReference>
<dbReference type="InterPro" id="IPR036388">
    <property type="entry name" value="WH-like_DNA-bd_sf"/>
</dbReference>
<sequence>MNLDPTQLAALSAILRLGSFDAAASSLNVTPSAISQRLKALEEQVGAALVNRSQPCTPTPLGARLAKHAEDVALLEAAALGDIHRGGALPARLTLAVPADSIATWLLPALAALPDMLFDLRVDDQDTADDWLKRGAVSAAVTGHNRAVTGCDLHPLGALRYIATASPAFMQRYFATGVSAENLARAPMLTFTPKDQLQARWITAKTGRTLHPPSHQMPSTHAFVDAALEGLAWGMNPETLVRGHLDDGRLIALDPTLPMDVPLYWQTTRVMAPALAPLTTSILRAAKTQLRPSCDK</sequence>